<proteinExistence type="predicted"/>
<name>A0A8J2LJ02_9HEXA</name>
<sequence length="560" mass="63453">MDALLAKRTLLKRKLTRIKTKIDVQPDIHTAKVQEEQIAILYTEFNQLFDEIISTCPTDEDGIHQDQYDEIAERFDEAKVAIRRILHQLSGVSPSTSGQRPIREIAHGQNDVMVKLPTFDIPTFSGNILEWTSFCDLFTSSIHDNPTLKGSQKLKYLKNEVTGEAPELIAEITISDANYNEAWEMLSKRYKNKRKLISSHLTRLLEMPHIKTENGTDLRRLVDTASSVVRAMKALERPLGDNCDLAMLLISNRLDVETHKLWESKLGRDAMPKLSELLDFLDERAAILHSSEFGKQKVSVAVSSKQNGTNNNKKAIVHQTTVDNTCLLIGFSDASEVASAALVYVRSLDADGNYNVKLVAAKTNLAPLKQISLPRLELTGAVLLVRLMENVAAAFLTKPESMLAYSDSTIVLAWIKGHPKQWDTYVANRVSIIQEFLPHERWRHVPGIQNPADCASRGITSVDLISHPLWWEGPEWLKQSDFPEFEIEPITDESLLEARRKVIVHHIITDLEILHRLSSLTKLQRITAYCKRFAQNCRLPKQERTYNFLSSNEIHLGLIV</sequence>
<dbReference type="OrthoDB" id="5984724at2759"/>
<evidence type="ECO:0000313" key="1">
    <source>
        <dbReference type="EMBL" id="CAG7832763.1"/>
    </source>
</evidence>
<dbReference type="Pfam" id="PF05380">
    <property type="entry name" value="Peptidase_A17"/>
    <property type="match status" value="1"/>
</dbReference>
<accession>A0A8J2LJ02</accession>
<dbReference type="Proteomes" id="UP000708208">
    <property type="component" value="Unassembled WGS sequence"/>
</dbReference>
<organism evidence="1 2">
    <name type="scientific">Allacma fusca</name>
    <dbReference type="NCBI Taxonomy" id="39272"/>
    <lineage>
        <taxon>Eukaryota</taxon>
        <taxon>Metazoa</taxon>
        <taxon>Ecdysozoa</taxon>
        <taxon>Arthropoda</taxon>
        <taxon>Hexapoda</taxon>
        <taxon>Collembola</taxon>
        <taxon>Symphypleona</taxon>
        <taxon>Sminthuridae</taxon>
        <taxon>Allacma</taxon>
    </lineage>
</organism>
<dbReference type="InterPro" id="IPR008042">
    <property type="entry name" value="Retrotrans_Pao"/>
</dbReference>
<dbReference type="PANTHER" id="PTHR47331">
    <property type="entry name" value="PHD-TYPE DOMAIN-CONTAINING PROTEIN"/>
    <property type="match status" value="1"/>
</dbReference>
<dbReference type="InterPro" id="IPR005312">
    <property type="entry name" value="DUF1759"/>
</dbReference>
<reference evidence="1" key="1">
    <citation type="submission" date="2021-06" db="EMBL/GenBank/DDBJ databases">
        <authorList>
            <person name="Hodson N. C."/>
            <person name="Mongue J. A."/>
            <person name="Jaron S. K."/>
        </authorList>
    </citation>
    <scope>NUCLEOTIDE SEQUENCE</scope>
</reference>
<dbReference type="EMBL" id="CAJVCH010566876">
    <property type="protein sequence ID" value="CAG7832763.1"/>
    <property type="molecule type" value="Genomic_DNA"/>
</dbReference>
<evidence type="ECO:0000313" key="2">
    <source>
        <dbReference type="Proteomes" id="UP000708208"/>
    </source>
</evidence>
<keyword evidence="2" id="KW-1185">Reference proteome</keyword>
<comment type="caution">
    <text evidence="1">The sequence shown here is derived from an EMBL/GenBank/DDBJ whole genome shotgun (WGS) entry which is preliminary data.</text>
</comment>
<dbReference type="Pfam" id="PF03564">
    <property type="entry name" value="DUF1759"/>
    <property type="match status" value="1"/>
</dbReference>
<dbReference type="PANTHER" id="PTHR47331:SF1">
    <property type="entry name" value="GAG-LIKE PROTEIN"/>
    <property type="match status" value="1"/>
</dbReference>
<dbReference type="AlphaFoldDB" id="A0A8J2LJ02"/>
<gene>
    <name evidence="1" type="ORF">AFUS01_LOCUS42431</name>
</gene>
<protein>
    <submittedName>
        <fullName evidence="1">Uncharacterized protein</fullName>
    </submittedName>
</protein>